<dbReference type="InterPro" id="IPR027417">
    <property type="entry name" value="P-loop_NTPase"/>
</dbReference>
<feature type="compositionally biased region" description="Polar residues" evidence="7">
    <location>
        <begin position="224"/>
        <end position="237"/>
    </location>
</feature>
<keyword evidence="2 5" id="KW-0547">Nucleotide-binding</keyword>
<evidence type="ECO:0000256" key="2">
    <source>
        <dbReference type="ARBA" id="ARBA00022741"/>
    </source>
</evidence>
<dbReference type="InterPro" id="IPR041027">
    <property type="entry name" value="FtsK_alpha"/>
</dbReference>
<feature type="binding site" evidence="5">
    <location>
        <begin position="485"/>
        <end position="492"/>
    </location>
    <ligand>
        <name>ATP</name>
        <dbReference type="ChEBI" id="CHEBI:30616"/>
    </ligand>
</feature>
<dbReference type="PANTHER" id="PTHR22683:SF41">
    <property type="entry name" value="DNA TRANSLOCASE FTSK"/>
    <property type="match status" value="1"/>
</dbReference>
<dbReference type="Gene3D" id="3.30.980.40">
    <property type="match status" value="1"/>
</dbReference>
<keyword evidence="4" id="KW-0238">DNA-binding</keyword>
<dbReference type="InterPro" id="IPR018541">
    <property type="entry name" value="Ftsk_gamma"/>
</dbReference>
<evidence type="ECO:0000259" key="8">
    <source>
        <dbReference type="PROSITE" id="PS50901"/>
    </source>
</evidence>
<dbReference type="SUPFAM" id="SSF52540">
    <property type="entry name" value="P-loop containing nucleoside triphosphate hydrolases"/>
    <property type="match status" value="1"/>
</dbReference>
<evidence type="ECO:0000256" key="6">
    <source>
        <dbReference type="SAM" id="Coils"/>
    </source>
</evidence>
<keyword evidence="6" id="KW-0175">Coiled coil</keyword>
<dbReference type="Pfam" id="PF01580">
    <property type="entry name" value="FtsK_SpoIIIE"/>
    <property type="match status" value="1"/>
</dbReference>
<dbReference type="Gene3D" id="3.40.50.300">
    <property type="entry name" value="P-loop containing nucleotide triphosphate hydrolases"/>
    <property type="match status" value="1"/>
</dbReference>
<protein>
    <submittedName>
        <fullName evidence="9">DNA translocase FtsK</fullName>
    </submittedName>
</protein>
<dbReference type="SUPFAM" id="SSF46785">
    <property type="entry name" value="Winged helix' DNA-binding domain"/>
    <property type="match status" value="1"/>
</dbReference>
<evidence type="ECO:0000256" key="5">
    <source>
        <dbReference type="PROSITE-ProRule" id="PRU00289"/>
    </source>
</evidence>
<keyword evidence="10" id="KW-1185">Reference proteome</keyword>
<feature type="region of interest" description="Disordered" evidence="7">
    <location>
        <begin position="193"/>
        <end position="238"/>
    </location>
</feature>
<dbReference type="CDD" id="cd01127">
    <property type="entry name" value="TrwB_TraG_TraD_VirD4"/>
    <property type="match status" value="1"/>
</dbReference>
<feature type="compositionally biased region" description="Acidic residues" evidence="7">
    <location>
        <begin position="26"/>
        <end position="35"/>
    </location>
</feature>
<dbReference type="InterPro" id="IPR002543">
    <property type="entry name" value="FtsK_dom"/>
</dbReference>
<dbReference type="GO" id="GO:0005524">
    <property type="term" value="F:ATP binding"/>
    <property type="evidence" value="ECO:0007669"/>
    <property type="project" value="UniProtKB-UniRule"/>
</dbReference>
<evidence type="ECO:0000256" key="1">
    <source>
        <dbReference type="ARBA" id="ARBA00006474"/>
    </source>
</evidence>
<dbReference type="Pfam" id="PF17854">
    <property type="entry name" value="FtsK_alpha"/>
    <property type="match status" value="1"/>
</dbReference>
<reference evidence="9" key="1">
    <citation type="submission" date="2020-03" db="EMBL/GenBank/DDBJ databases">
        <title>Spirochaetal bacteria isolated from arthropods constitute a novel genus Entomospira genus novum within the order Spirochaetales.</title>
        <authorList>
            <person name="Grana-Miraglia L."/>
            <person name="Sikutova S."/>
            <person name="Fingerle V."/>
            <person name="Sing A."/>
            <person name="Castillo-Ramirez S."/>
            <person name="Margos G."/>
            <person name="Rudolf I."/>
        </authorList>
    </citation>
    <scope>NUCLEOTIDE SEQUENCE</scope>
    <source>
        <strain evidence="9">BR149</strain>
    </source>
</reference>
<comment type="similarity">
    <text evidence="1">Belongs to the FtsK/SpoIIIE/SftA family.</text>
</comment>
<feature type="compositionally biased region" description="Basic and acidic residues" evidence="7">
    <location>
        <begin position="1"/>
        <end position="10"/>
    </location>
</feature>
<dbReference type="InterPro" id="IPR036390">
    <property type="entry name" value="WH_DNA-bd_sf"/>
</dbReference>
<evidence type="ECO:0000256" key="4">
    <source>
        <dbReference type="ARBA" id="ARBA00023125"/>
    </source>
</evidence>
<accession>A0A968KVE0</accession>
<proteinExistence type="inferred from homology"/>
<dbReference type="GO" id="GO:0003677">
    <property type="term" value="F:DNA binding"/>
    <property type="evidence" value="ECO:0007669"/>
    <property type="project" value="UniProtKB-KW"/>
</dbReference>
<dbReference type="Proteomes" id="UP000778951">
    <property type="component" value="Unassembled WGS sequence"/>
</dbReference>
<feature type="coiled-coil region" evidence="6">
    <location>
        <begin position="129"/>
        <end position="156"/>
    </location>
</feature>
<name>A0A968KVE0_9SPIO</name>
<feature type="region of interest" description="Disordered" evidence="7">
    <location>
        <begin position="1"/>
        <end position="56"/>
    </location>
</feature>
<evidence type="ECO:0000256" key="7">
    <source>
        <dbReference type="SAM" id="MobiDB-lite"/>
    </source>
</evidence>
<gene>
    <name evidence="9" type="ORF">HCT48_07530</name>
</gene>
<dbReference type="EMBL" id="JAATLM010000001">
    <property type="protein sequence ID" value="NIZ70055.1"/>
    <property type="molecule type" value="Genomic_DNA"/>
</dbReference>
<dbReference type="Gene3D" id="1.10.10.10">
    <property type="entry name" value="Winged helix-like DNA-binding domain superfamily/Winged helix DNA-binding domain"/>
    <property type="match status" value="1"/>
</dbReference>
<comment type="caution">
    <text evidence="9">The sequence shown here is derived from an EMBL/GenBank/DDBJ whole genome shotgun (WGS) entry which is preliminary data.</text>
</comment>
<dbReference type="AlphaFoldDB" id="A0A968KVE0"/>
<dbReference type="PROSITE" id="PS50901">
    <property type="entry name" value="FTSK"/>
    <property type="match status" value="1"/>
</dbReference>
<organism evidence="9 10">
    <name type="scientific">Entomospira culicis</name>
    <dbReference type="NCBI Taxonomy" id="2719989"/>
    <lineage>
        <taxon>Bacteria</taxon>
        <taxon>Pseudomonadati</taxon>
        <taxon>Spirochaetota</taxon>
        <taxon>Spirochaetia</taxon>
        <taxon>Spirochaetales</taxon>
        <taxon>Spirochaetaceae</taxon>
        <taxon>Entomospira</taxon>
    </lineage>
</organism>
<feature type="compositionally biased region" description="Basic and acidic residues" evidence="7">
    <location>
        <begin position="36"/>
        <end position="54"/>
    </location>
</feature>
<dbReference type="InterPro" id="IPR036388">
    <property type="entry name" value="WH-like_DNA-bd_sf"/>
</dbReference>
<feature type="domain" description="FtsK" evidence="8">
    <location>
        <begin position="468"/>
        <end position="660"/>
    </location>
</feature>
<sequence length="796" mass="88551">MVDAWHEEATSHNPSHVEVAPFSSALEDEPEESLQSEEKIPEPTPHDPLNKEDLSQIINQHLGIVEPEPAPEISPAPEESFIPKKLERPEVNVENDFKERRNHLEDDLLPPHLRESFFTQEEQDALHAISEEIVENAHLESQIAELIDEANHTLDKIIANTQMPIAQSNELHQEYAQLVSLDEEFLPTHHDNIHDTFEEPQPEDAPSLPESEEVLPEEPLHEPYSSTHIDASTTQDSPPIPLTPAQERAHFLARTALEHPPEATQPTPFIALDDPTFDDIDLDPQEEIQHVGALPSIKEDWENSPFLQQTLVEQELEEAVDSPTTPAEIANYQFPPADILQGYEQVPYWHIDEETEQLASILESTLKEFKIEGTVTNISKGPAITMFELLPASGVKLSRIEGLADNIAFRLAAKSVRIVAPIPGKQAVGVEIPNKRRSIVSFQELIDDTKMHDPREIIPIILGKDIAGDNQVMDLAKTPHLLIAGATGSGKSVCVNGLISSILFTRKPSEVRLLLIDPKVVELKPFNDVPHLLTPVITDPKRALQAIQWVNEEMDRRYLLLDNLGVRNIVGYNLKIQEMQLINPPLPYLVVVIDEFADLMATGAKELEGLIARLAAKSRAAGIHLVLATQRPSVDVITGLIKANFPSRIAFMVAGKMDSRVILDTNGAEQLLGKGDMLFVSSWNPIPTRIQGAFLSDNEVEQIADFVKSQGAPNYIDDEIFYDDDDNSFESNDGASDDILYDQAVEVVLTSGKASASYLQRRFKIGYNRAATLIEMMESRGIVGPANGSKPREILR</sequence>
<dbReference type="SMART" id="SM00843">
    <property type="entry name" value="Ftsk_gamma"/>
    <property type="match status" value="1"/>
</dbReference>
<evidence type="ECO:0000256" key="3">
    <source>
        <dbReference type="ARBA" id="ARBA00022840"/>
    </source>
</evidence>
<evidence type="ECO:0000313" key="10">
    <source>
        <dbReference type="Proteomes" id="UP000778951"/>
    </source>
</evidence>
<dbReference type="InterPro" id="IPR050206">
    <property type="entry name" value="FtsK/SpoIIIE/SftA"/>
</dbReference>
<evidence type="ECO:0000313" key="9">
    <source>
        <dbReference type="EMBL" id="NIZ70055.1"/>
    </source>
</evidence>
<keyword evidence="3 5" id="KW-0067">ATP-binding</keyword>
<dbReference type="PANTHER" id="PTHR22683">
    <property type="entry name" value="SPORULATION PROTEIN RELATED"/>
    <property type="match status" value="1"/>
</dbReference>
<dbReference type="Pfam" id="PF09397">
    <property type="entry name" value="FtsK_gamma"/>
    <property type="match status" value="1"/>
</dbReference>